<name>A0A1X7TZE2_AMPQE</name>
<sequence length="145" mass="17603">MKLFKVTVYVFRFIRLLRKQLMEPQAQELHNIEMKWIKEAKNVLLSDKKFPQWKTQFRLFRDDNGVWRYGCRLANVNASFCTLFPILLPRNHHLTYLIVLQAHERVLHEGIKETVTELRFKYWIAKGRSLVKMTIYRCGLCRRFE</sequence>
<dbReference type="OMA" id="DIRIGWA"/>
<feature type="domain" description="Integrase zinc-binding" evidence="1">
    <location>
        <begin position="92"/>
        <end position="143"/>
    </location>
</feature>
<dbReference type="PANTHER" id="PTHR47331:SF2">
    <property type="match status" value="1"/>
</dbReference>
<protein>
    <recommendedName>
        <fullName evidence="1">Integrase zinc-binding domain-containing protein</fullName>
    </recommendedName>
</protein>
<dbReference type="PANTHER" id="PTHR47331">
    <property type="entry name" value="PHD-TYPE DOMAIN-CONTAINING PROTEIN"/>
    <property type="match status" value="1"/>
</dbReference>
<dbReference type="Pfam" id="PF17921">
    <property type="entry name" value="Integrase_H2C2"/>
    <property type="match status" value="1"/>
</dbReference>
<dbReference type="EnsemblMetazoa" id="Aqu2.1.20787_001">
    <property type="protein sequence ID" value="Aqu2.1.20787_001"/>
    <property type="gene ID" value="Aqu2.1.20787"/>
</dbReference>
<organism evidence="2">
    <name type="scientific">Amphimedon queenslandica</name>
    <name type="common">Sponge</name>
    <dbReference type="NCBI Taxonomy" id="400682"/>
    <lineage>
        <taxon>Eukaryota</taxon>
        <taxon>Metazoa</taxon>
        <taxon>Porifera</taxon>
        <taxon>Demospongiae</taxon>
        <taxon>Heteroscleromorpha</taxon>
        <taxon>Haplosclerida</taxon>
        <taxon>Niphatidae</taxon>
        <taxon>Amphimedon</taxon>
    </lineage>
</organism>
<accession>A0A1X7TZE2</accession>
<dbReference type="InParanoid" id="A0A1X7TZE2"/>
<proteinExistence type="predicted"/>
<evidence type="ECO:0000313" key="2">
    <source>
        <dbReference type="EnsemblMetazoa" id="Aqu2.1.20787_001"/>
    </source>
</evidence>
<evidence type="ECO:0000259" key="1">
    <source>
        <dbReference type="Pfam" id="PF17921"/>
    </source>
</evidence>
<reference evidence="2" key="1">
    <citation type="submission" date="2017-05" db="UniProtKB">
        <authorList>
            <consortium name="EnsemblMetazoa"/>
        </authorList>
    </citation>
    <scope>IDENTIFICATION</scope>
</reference>
<dbReference type="AlphaFoldDB" id="A0A1X7TZE2"/>
<dbReference type="InterPro" id="IPR041588">
    <property type="entry name" value="Integrase_H2C2"/>
</dbReference>